<keyword evidence="1" id="KW-0732">Signal</keyword>
<feature type="signal peptide" evidence="1">
    <location>
        <begin position="1"/>
        <end position="23"/>
    </location>
</feature>
<proteinExistence type="predicted"/>
<gene>
    <name evidence="2" type="ORF">GCM10010502_62140</name>
</gene>
<accession>A0A8H9LTT0</accession>
<name>A0A8H9LTT0_KITAU</name>
<dbReference type="AlphaFoldDB" id="A0A8H9LTT0"/>
<evidence type="ECO:0000256" key="1">
    <source>
        <dbReference type="SAM" id="SignalP"/>
    </source>
</evidence>
<reference evidence="2" key="1">
    <citation type="journal article" date="2014" name="Int. J. Syst. Evol. Microbiol.">
        <title>Complete genome sequence of Corynebacterium casei LMG S-19264T (=DSM 44701T), isolated from a smear-ripened cheese.</title>
        <authorList>
            <consortium name="US DOE Joint Genome Institute (JGI-PGF)"/>
            <person name="Walter F."/>
            <person name="Albersmeier A."/>
            <person name="Kalinowski J."/>
            <person name="Ruckert C."/>
        </authorList>
    </citation>
    <scope>NUCLEOTIDE SEQUENCE</scope>
    <source>
        <strain evidence="2">JCM 4434</strain>
    </source>
</reference>
<dbReference type="Proteomes" id="UP000610124">
    <property type="component" value="Unassembled WGS sequence"/>
</dbReference>
<feature type="chain" id="PRO_5034054066" description="PknH-like extracellular domain-containing protein" evidence="1">
    <location>
        <begin position="24"/>
        <end position="239"/>
    </location>
</feature>
<dbReference type="EMBL" id="BMUB01000022">
    <property type="protein sequence ID" value="GGU99290.1"/>
    <property type="molecule type" value="Genomic_DNA"/>
</dbReference>
<dbReference type="PROSITE" id="PS51257">
    <property type="entry name" value="PROKAR_LIPOPROTEIN"/>
    <property type="match status" value="1"/>
</dbReference>
<protein>
    <recommendedName>
        <fullName evidence="4">PknH-like extracellular domain-containing protein</fullName>
    </recommendedName>
</protein>
<sequence>MRTRHRAVVGVVLAVLGVSACSADPQGRPATGAASDRTHPQARLREGLLTLDRLPQGFQLNTADVNSTTTGAPHTPSAVSIASMPCSELGVESFMTAHAHPVEDAAVGVERTPVGDDDMGWFGQESLDRYAPGQAAEVMAAIRGVAGRCASSTDTLADGTPLRDTASVTAAGVAADDSLLLHLTSAFPDGGQQFVNETAFVRMGDVILMVQHVVEDHPSSDTETVLSAAMTAYRSTAGG</sequence>
<evidence type="ECO:0000313" key="2">
    <source>
        <dbReference type="EMBL" id="GGU99290.1"/>
    </source>
</evidence>
<evidence type="ECO:0000313" key="3">
    <source>
        <dbReference type="Proteomes" id="UP000610124"/>
    </source>
</evidence>
<evidence type="ECO:0008006" key="4">
    <source>
        <dbReference type="Google" id="ProtNLM"/>
    </source>
</evidence>
<organism evidence="2 3">
    <name type="scientific">Kitasatospora aureofaciens</name>
    <name type="common">Streptomyces aureofaciens</name>
    <dbReference type="NCBI Taxonomy" id="1894"/>
    <lineage>
        <taxon>Bacteria</taxon>
        <taxon>Bacillati</taxon>
        <taxon>Actinomycetota</taxon>
        <taxon>Actinomycetes</taxon>
        <taxon>Kitasatosporales</taxon>
        <taxon>Streptomycetaceae</taxon>
        <taxon>Kitasatospora</taxon>
    </lineage>
</organism>
<reference evidence="2" key="2">
    <citation type="submission" date="2020-09" db="EMBL/GenBank/DDBJ databases">
        <authorList>
            <person name="Sun Q."/>
            <person name="Ohkuma M."/>
        </authorList>
    </citation>
    <scope>NUCLEOTIDE SEQUENCE</scope>
    <source>
        <strain evidence="2">JCM 4434</strain>
    </source>
</reference>
<comment type="caution">
    <text evidence="2">The sequence shown here is derived from an EMBL/GenBank/DDBJ whole genome shotgun (WGS) entry which is preliminary data.</text>
</comment>